<organism evidence="1">
    <name type="scientific">Anguilla anguilla</name>
    <name type="common">European freshwater eel</name>
    <name type="synonym">Muraena anguilla</name>
    <dbReference type="NCBI Taxonomy" id="7936"/>
    <lineage>
        <taxon>Eukaryota</taxon>
        <taxon>Metazoa</taxon>
        <taxon>Chordata</taxon>
        <taxon>Craniata</taxon>
        <taxon>Vertebrata</taxon>
        <taxon>Euteleostomi</taxon>
        <taxon>Actinopterygii</taxon>
        <taxon>Neopterygii</taxon>
        <taxon>Teleostei</taxon>
        <taxon>Anguilliformes</taxon>
        <taxon>Anguillidae</taxon>
        <taxon>Anguilla</taxon>
    </lineage>
</organism>
<dbReference type="AlphaFoldDB" id="A0A0E9SRF2"/>
<protein>
    <submittedName>
        <fullName evidence="1">Uncharacterized protein</fullName>
    </submittedName>
</protein>
<sequence>MPRCNTIVIAFSAPPKYSFPSFD</sequence>
<reference evidence="1" key="1">
    <citation type="submission" date="2014-11" db="EMBL/GenBank/DDBJ databases">
        <authorList>
            <person name="Amaro Gonzalez C."/>
        </authorList>
    </citation>
    <scope>NUCLEOTIDE SEQUENCE</scope>
</reference>
<dbReference type="EMBL" id="GBXM01064696">
    <property type="protein sequence ID" value="JAH43881.1"/>
    <property type="molecule type" value="Transcribed_RNA"/>
</dbReference>
<name>A0A0E9SRF2_ANGAN</name>
<reference evidence="1" key="2">
    <citation type="journal article" date="2015" name="Fish Shellfish Immunol.">
        <title>Early steps in the European eel (Anguilla anguilla)-Vibrio vulnificus interaction in the gills: Role of the RtxA13 toxin.</title>
        <authorList>
            <person name="Callol A."/>
            <person name="Pajuelo D."/>
            <person name="Ebbesson L."/>
            <person name="Teles M."/>
            <person name="MacKenzie S."/>
            <person name="Amaro C."/>
        </authorList>
    </citation>
    <scope>NUCLEOTIDE SEQUENCE</scope>
</reference>
<evidence type="ECO:0000313" key="1">
    <source>
        <dbReference type="EMBL" id="JAH43881.1"/>
    </source>
</evidence>
<accession>A0A0E9SRF2</accession>
<proteinExistence type="predicted"/>